<dbReference type="Pfam" id="PF01546">
    <property type="entry name" value="Peptidase_M20"/>
    <property type="match status" value="1"/>
</dbReference>
<dbReference type="PANTHER" id="PTHR43808:SF27">
    <property type="entry name" value="PROTEIN ROCB"/>
    <property type="match status" value="1"/>
</dbReference>
<evidence type="ECO:0000313" key="1">
    <source>
        <dbReference type="EMBL" id="MTT31013.1"/>
    </source>
</evidence>
<proteinExistence type="predicted"/>
<dbReference type="Gene3D" id="3.40.630.10">
    <property type="entry name" value="Zn peptidases"/>
    <property type="match status" value="1"/>
</dbReference>
<organism evidence="1 2">
    <name type="scientific">Terrilactibacillus tamarindi</name>
    <dbReference type="NCBI Taxonomy" id="2599694"/>
    <lineage>
        <taxon>Bacteria</taxon>
        <taxon>Bacillati</taxon>
        <taxon>Bacillota</taxon>
        <taxon>Bacilli</taxon>
        <taxon>Bacillales</taxon>
        <taxon>Bacillaceae</taxon>
        <taxon>Terrilactibacillus</taxon>
    </lineage>
</organism>
<dbReference type="RefSeq" id="WP_329602731.1">
    <property type="nucleotide sequence ID" value="NZ_WNHB01000003.1"/>
</dbReference>
<dbReference type="AlphaFoldDB" id="A0A6N8CPH0"/>
<dbReference type="PIRSF" id="PIRSF010386">
    <property type="entry name" value="RocB"/>
    <property type="match status" value="1"/>
</dbReference>
<protein>
    <submittedName>
        <fullName evidence="1">M20/M25/M40 family metallo-hydrolase</fullName>
    </submittedName>
</protein>
<comment type="caution">
    <text evidence="1">The sequence shown here is derived from an EMBL/GenBank/DDBJ whole genome shotgun (WGS) entry which is preliminary data.</text>
</comment>
<dbReference type="PANTHER" id="PTHR43808">
    <property type="entry name" value="ACETYLORNITHINE DEACETYLASE"/>
    <property type="match status" value="1"/>
</dbReference>
<dbReference type="InterPro" id="IPR002933">
    <property type="entry name" value="Peptidase_M20"/>
</dbReference>
<dbReference type="EMBL" id="WNHB01000003">
    <property type="protein sequence ID" value="MTT31013.1"/>
    <property type="molecule type" value="Genomic_DNA"/>
</dbReference>
<dbReference type="SUPFAM" id="SSF53187">
    <property type="entry name" value="Zn-dependent exopeptidases"/>
    <property type="match status" value="1"/>
</dbReference>
<reference evidence="1 2" key="1">
    <citation type="submission" date="2019-11" db="EMBL/GenBank/DDBJ databases">
        <title>Terrilactibacillus tamarindus sp. nov. BCM23-1 isolated from bark of Tamarindus indica.</title>
        <authorList>
            <person name="Kingkaew E."/>
            <person name="Tanasupawat S."/>
        </authorList>
    </citation>
    <scope>NUCLEOTIDE SEQUENCE [LARGE SCALE GENOMIC DNA]</scope>
    <source>
        <strain evidence="1 2">BCM23-1</strain>
    </source>
</reference>
<gene>
    <name evidence="1" type="ORF">GMB86_03155</name>
</gene>
<dbReference type="Proteomes" id="UP000440978">
    <property type="component" value="Unassembled WGS sequence"/>
</dbReference>
<dbReference type="InterPro" id="IPR012166">
    <property type="entry name" value="Uncharacterised_RocB"/>
</dbReference>
<dbReference type="GO" id="GO:0016787">
    <property type="term" value="F:hydrolase activity"/>
    <property type="evidence" value="ECO:0007669"/>
    <property type="project" value="UniProtKB-KW"/>
</dbReference>
<accession>A0A6N8CPH0</accession>
<name>A0A6N8CPH0_9BACI</name>
<evidence type="ECO:0000313" key="2">
    <source>
        <dbReference type="Proteomes" id="UP000440978"/>
    </source>
</evidence>
<dbReference type="InterPro" id="IPR050072">
    <property type="entry name" value="Peptidase_M20A"/>
</dbReference>
<keyword evidence="1" id="KW-0378">Hydrolase</keyword>
<keyword evidence="2" id="KW-1185">Reference proteome</keyword>
<sequence length="549" mass="63340">MDLLSKDLTEEERIEKLTTWLVNMPSVNGTPNEAEIADKIAALIKQFPYFTHHPTQVWLHQIPNDPLNRKNVFALVRGPKQTKQTVIFHSHMDTVGVKDFGKLEEHAFDPAALLDYFKTYTGDDTIREQALSGDWMFGRGALDMKSGLAVHLSNLLYYSEHPDRLIGNILLMVNPIEETSHGGIIAATEELLRIKETLSLDYVAAINNDYTSAFYPGDPARYIYTGAVGKCLPSFYVYGRETHVGETLKGLDPTFVTSELNRQINNNMSLAENLEGEMILPPCTLLNREIKDHYNVQTPITSFIYFNYMIYERPPEDIMNQLKTIAYNVRDMTKKYYEAQYEAFLKRNGLPSRMLTWDLAVYTYEEFCEKLGGQGVNVKALAEKIHLEYQKEDIRTITYHIVDELRKHDQTMQPCIIIFFGPPYVPYTFIEGEKQILNIIHEEAERFGKETGETFSIKRFFPYLSDSSYLSLIDLKNSLEVLTKNFPEWDSLGQVPFDHLRKLDIPSINLGVYGMDAHKWTERVYKPYTFHKLPKLTRRLTSAFLKIEG</sequence>